<evidence type="ECO:0000313" key="1">
    <source>
        <dbReference type="EMBL" id="OJA13386.1"/>
    </source>
</evidence>
<feature type="non-terminal residue" evidence="1">
    <location>
        <position position="1"/>
    </location>
</feature>
<sequence length="31" mass="3440">SPTLASVKQFAARESSIWGDFGRLKNFEIIA</sequence>
<protein>
    <submittedName>
        <fullName evidence="1">Uncharacterized protein</fullName>
    </submittedName>
</protein>
<name>A0A1J8QV72_9AGAM</name>
<reference evidence="1 2" key="1">
    <citation type="submission" date="2016-03" db="EMBL/GenBank/DDBJ databases">
        <title>Comparative genomics of the ectomycorrhizal sister species Rhizopogon vinicolor and Rhizopogon vesiculosus (Basidiomycota: Boletales) reveals a divergence of the mating type B locus.</title>
        <authorList>
            <person name="Mujic A.B."/>
            <person name="Kuo A."/>
            <person name="Tritt A."/>
            <person name="Lipzen A."/>
            <person name="Chen C."/>
            <person name="Johnson J."/>
            <person name="Sharma A."/>
            <person name="Barry K."/>
            <person name="Grigoriev I.V."/>
            <person name="Spatafora J.W."/>
        </authorList>
    </citation>
    <scope>NUCLEOTIDE SEQUENCE [LARGE SCALE GENOMIC DNA]</scope>
    <source>
        <strain evidence="1 2">AM-OR11-056</strain>
    </source>
</reference>
<dbReference type="AlphaFoldDB" id="A0A1J8QV72"/>
<dbReference type="EMBL" id="LVVM01004174">
    <property type="protein sequence ID" value="OJA13386.1"/>
    <property type="molecule type" value="Genomic_DNA"/>
</dbReference>
<proteinExistence type="predicted"/>
<gene>
    <name evidence="1" type="ORF">AZE42_07603</name>
</gene>
<dbReference type="Proteomes" id="UP000183567">
    <property type="component" value="Unassembled WGS sequence"/>
</dbReference>
<accession>A0A1J8QV72</accession>
<comment type="caution">
    <text evidence="1">The sequence shown here is derived from an EMBL/GenBank/DDBJ whole genome shotgun (WGS) entry which is preliminary data.</text>
</comment>
<organism evidence="1 2">
    <name type="scientific">Rhizopogon vesiculosus</name>
    <dbReference type="NCBI Taxonomy" id="180088"/>
    <lineage>
        <taxon>Eukaryota</taxon>
        <taxon>Fungi</taxon>
        <taxon>Dikarya</taxon>
        <taxon>Basidiomycota</taxon>
        <taxon>Agaricomycotina</taxon>
        <taxon>Agaricomycetes</taxon>
        <taxon>Agaricomycetidae</taxon>
        <taxon>Boletales</taxon>
        <taxon>Suillineae</taxon>
        <taxon>Rhizopogonaceae</taxon>
        <taxon>Rhizopogon</taxon>
    </lineage>
</organism>
<evidence type="ECO:0000313" key="2">
    <source>
        <dbReference type="Proteomes" id="UP000183567"/>
    </source>
</evidence>
<keyword evidence="2" id="KW-1185">Reference proteome</keyword>